<comment type="similarity">
    <text evidence="1">Belongs to the acyl-ACP thioesterase family.</text>
</comment>
<gene>
    <name evidence="10" type="ORF">FD02_GL000434</name>
</gene>
<feature type="domain" description="Acyl-ACP thioesterase-like C-terminal" evidence="9">
    <location>
        <begin position="150"/>
        <end position="238"/>
    </location>
</feature>
<keyword evidence="2" id="KW-0444">Lipid biosynthesis</keyword>
<dbReference type="GO" id="GO:0016297">
    <property type="term" value="F:fatty acyl-[ACP] hydrolase activity"/>
    <property type="evidence" value="ECO:0007669"/>
    <property type="project" value="InterPro"/>
</dbReference>
<keyword evidence="6" id="KW-0443">Lipid metabolism</keyword>
<dbReference type="AlphaFoldDB" id="A0A0R1JS89"/>
<evidence type="ECO:0000256" key="3">
    <source>
        <dbReference type="ARBA" id="ARBA00022801"/>
    </source>
</evidence>
<dbReference type="SUPFAM" id="SSF54637">
    <property type="entry name" value="Thioesterase/thiol ester dehydrase-isomerase"/>
    <property type="match status" value="2"/>
</dbReference>
<dbReference type="CDD" id="cd00586">
    <property type="entry name" value="4HBT"/>
    <property type="match status" value="2"/>
</dbReference>
<keyword evidence="7" id="KW-0275">Fatty acid biosynthesis</keyword>
<evidence type="ECO:0000259" key="9">
    <source>
        <dbReference type="Pfam" id="PF20791"/>
    </source>
</evidence>
<protein>
    <submittedName>
        <fullName evidence="10">Acyl-ACP thioesterase</fullName>
    </submittedName>
</protein>
<dbReference type="RefSeq" id="WP_054721509.1">
    <property type="nucleotide sequence ID" value="NZ_AZDJ01000032.1"/>
</dbReference>
<proteinExistence type="inferred from homology"/>
<keyword evidence="5" id="KW-0809">Transit peptide</keyword>
<dbReference type="STRING" id="1291734.FD02_GL000434"/>
<evidence type="ECO:0000256" key="6">
    <source>
        <dbReference type="ARBA" id="ARBA00023098"/>
    </source>
</evidence>
<keyword evidence="3" id="KW-0378">Hydrolase</keyword>
<evidence type="ECO:0000259" key="8">
    <source>
        <dbReference type="Pfam" id="PF01643"/>
    </source>
</evidence>
<dbReference type="Gene3D" id="3.10.129.10">
    <property type="entry name" value="Hotdog Thioesterase"/>
    <property type="match status" value="1"/>
</dbReference>
<comment type="caution">
    <text evidence="10">The sequence shown here is derived from an EMBL/GenBank/DDBJ whole genome shotgun (WGS) entry which is preliminary data.</text>
</comment>
<dbReference type="GO" id="GO:0000036">
    <property type="term" value="F:acyl carrier activity"/>
    <property type="evidence" value="ECO:0007669"/>
    <property type="project" value="TreeGrafter"/>
</dbReference>
<evidence type="ECO:0000313" key="10">
    <source>
        <dbReference type="EMBL" id="KRK70370.1"/>
    </source>
</evidence>
<organism evidence="10 11">
    <name type="scientific">Lacticaseibacillus nasuensis JCM 17158</name>
    <dbReference type="NCBI Taxonomy" id="1291734"/>
    <lineage>
        <taxon>Bacteria</taxon>
        <taxon>Bacillati</taxon>
        <taxon>Bacillota</taxon>
        <taxon>Bacilli</taxon>
        <taxon>Lactobacillales</taxon>
        <taxon>Lactobacillaceae</taxon>
        <taxon>Lacticaseibacillus</taxon>
    </lineage>
</organism>
<dbReference type="OrthoDB" id="9801517at2"/>
<dbReference type="PANTHER" id="PTHR31727:SF6">
    <property type="entry name" value="OLEOYL-ACYL CARRIER PROTEIN THIOESTERASE 1, CHLOROPLASTIC"/>
    <property type="match status" value="1"/>
</dbReference>
<evidence type="ECO:0000256" key="1">
    <source>
        <dbReference type="ARBA" id="ARBA00006500"/>
    </source>
</evidence>
<sequence length="240" mass="26787">MKYEENYQMPFFLATQKGTASLATLVNMLLLGSEHQLDAVDAGIAALGKEGAGWVITQYHLDVTRMPKMEEQVVLGTEAVSYNKLMTYRDYWLRTPAGDELARMSGAWVMMDLATRKIIPIKPNFAEKVGAVADSHVRRFPRIGKLSAVDAAADYRVRYFDIDGNGHVNNVHYFEWMEDVLGGAWLANHELATMDIKYAREVAAGTTPSSQVQIAGLTTHHRIVTGDTLNAEATLTWRQH</sequence>
<dbReference type="InterPro" id="IPR049427">
    <property type="entry name" value="Acyl-ACP_TE_C"/>
</dbReference>
<keyword evidence="11" id="KW-1185">Reference proteome</keyword>
<dbReference type="InterPro" id="IPR029069">
    <property type="entry name" value="HotDog_dom_sf"/>
</dbReference>
<feature type="domain" description="Acyl-ACP thioesterase N-terminal hotdog" evidence="8">
    <location>
        <begin position="2"/>
        <end position="127"/>
    </location>
</feature>
<dbReference type="InterPro" id="IPR045023">
    <property type="entry name" value="FATA/B"/>
</dbReference>
<evidence type="ECO:0000313" key="11">
    <source>
        <dbReference type="Proteomes" id="UP000051804"/>
    </source>
</evidence>
<dbReference type="PANTHER" id="PTHR31727">
    <property type="entry name" value="OLEOYL-ACYL CARRIER PROTEIN THIOESTERASE 1, CHLOROPLASTIC"/>
    <property type="match status" value="1"/>
</dbReference>
<dbReference type="Pfam" id="PF20791">
    <property type="entry name" value="Acyl-ACP_TE_C"/>
    <property type="match status" value="1"/>
</dbReference>
<reference evidence="10 11" key="1">
    <citation type="journal article" date="2015" name="Genome Announc.">
        <title>Expanding the biotechnology potential of lactobacilli through comparative genomics of 213 strains and associated genera.</title>
        <authorList>
            <person name="Sun Z."/>
            <person name="Harris H.M."/>
            <person name="McCann A."/>
            <person name="Guo C."/>
            <person name="Argimon S."/>
            <person name="Zhang W."/>
            <person name="Yang X."/>
            <person name="Jeffery I.B."/>
            <person name="Cooney J.C."/>
            <person name="Kagawa T.F."/>
            <person name="Liu W."/>
            <person name="Song Y."/>
            <person name="Salvetti E."/>
            <person name="Wrobel A."/>
            <person name="Rasinkangas P."/>
            <person name="Parkhill J."/>
            <person name="Rea M.C."/>
            <person name="O'Sullivan O."/>
            <person name="Ritari J."/>
            <person name="Douillard F.P."/>
            <person name="Paul Ross R."/>
            <person name="Yang R."/>
            <person name="Briner A.E."/>
            <person name="Felis G.E."/>
            <person name="de Vos W.M."/>
            <person name="Barrangou R."/>
            <person name="Klaenhammer T.R."/>
            <person name="Caufield P.W."/>
            <person name="Cui Y."/>
            <person name="Zhang H."/>
            <person name="O'Toole P.W."/>
        </authorList>
    </citation>
    <scope>NUCLEOTIDE SEQUENCE [LARGE SCALE GENOMIC DNA]</scope>
    <source>
        <strain evidence="10 11">JCM 17158</strain>
    </source>
</reference>
<dbReference type="InterPro" id="IPR002864">
    <property type="entry name" value="Acyl-ACP_thioesterase_NHD"/>
</dbReference>
<dbReference type="EMBL" id="AZDJ01000032">
    <property type="protein sequence ID" value="KRK70370.1"/>
    <property type="molecule type" value="Genomic_DNA"/>
</dbReference>
<dbReference type="Proteomes" id="UP000051804">
    <property type="component" value="Unassembled WGS sequence"/>
</dbReference>
<evidence type="ECO:0000256" key="4">
    <source>
        <dbReference type="ARBA" id="ARBA00022832"/>
    </source>
</evidence>
<evidence type="ECO:0000256" key="7">
    <source>
        <dbReference type="ARBA" id="ARBA00023160"/>
    </source>
</evidence>
<evidence type="ECO:0000256" key="2">
    <source>
        <dbReference type="ARBA" id="ARBA00022516"/>
    </source>
</evidence>
<accession>A0A0R1JS89</accession>
<evidence type="ECO:0000256" key="5">
    <source>
        <dbReference type="ARBA" id="ARBA00022946"/>
    </source>
</evidence>
<dbReference type="PATRIC" id="fig|1291734.4.peg.448"/>
<keyword evidence="4" id="KW-0276">Fatty acid metabolism</keyword>
<dbReference type="Pfam" id="PF01643">
    <property type="entry name" value="Acyl-ACP_TE"/>
    <property type="match status" value="1"/>
</dbReference>
<name>A0A0R1JS89_9LACO</name>